<protein>
    <submittedName>
        <fullName evidence="1">Uncharacterized protein</fullName>
    </submittedName>
</protein>
<dbReference type="EMBL" id="KN833902">
    <property type="protein sequence ID" value="KIK15182.1"/>
    <property type="molecule type" value="Genomic_DNA"/>
</dbReference>
<sequence length="91" mass="10165">MVMAITSQSSPARVYSRTNVPAIATSTFNPWSERASAAVKVAANARTLRTAKADWQRSCPKTVSVVRRHVFFNRHWVSGTTCHLNLSFRQS</sequence>
<evidence type="ECO:0000313" key="1">
    <source>
        <dbReference type="EMBL" id="KIK15182.1"/>
    </source>
</evidence>
<name>A0A0C9YYD4_9AGAM</name>
<dbReference type="AlphaFoldDB" id="A0A0C9YYD4"/>
<dbReference type="HOGENOM" id="CLU_2427876_0_0_1"/>
<accession>A0A0C9YYD4</accession>
<dbReference type="Proteomes" id="UP000054018">
    <property type="component" value="Unassembled WGS sequence"/>
</dbReference>
<gene>
    <name evidence="1" type="ORF">PISMIDRAFT_329908</name>
</gene>
<keyword evidence="2" id="KW-1185">Reference proteome</keyword>
<reference evidence="2" key="2">
    <citation type="submission" date="2015-01" db="EMBL/GenBank/DDBJ databases">
        <title>Evolutionary Origins and Diversification of the Mycorrhizal Mutualists.</title>
        <authorList>
            <consortium name="DOE Joint Genome Institute"/>
            <consortium name="Mycorrhizal Genomics Consortium"/>
            <person name="Kohler A."/>
            <person name="Kuo A."/>
            <person name="Nagy L.G."/>
            <person name="Floudas D."/>
            <person name="Copeland A."/>
            <person name="Barry K.W."/>
            <person name="Cichocki N."/>
            <person name="Veneault-Fourrey C."/>
            <person name="LaButti K."/>
            <person name="Lindquist E.A."/>
            <person name="Lipzen A."/>
            <person name="Lundell T."/>
            <person name="Morin E."/>
            <person name="Murat C."/>
            <person name="Riley R."/>
            <person name="Ohm R."/>
            <person name="Sun H."/>
            <person name="Tunlid A."/>
            <person name="Henrissat B."/>
            <person name="Grigoriev I.V."/>
            <person name="Hibbett D.S."/>
            <person name="Martin F."/>
        </authorList>
    </citation>
    <scope>NUCLEOTIDE SEQUENCE [LARGE SCALE GENOMIC DNA]</scope>
    <source>
        <strain evidence="2">441</strain>
    </source>
</reference>
<reference evidence="1 2" key="1">
    <citation type="submission" date="2014-04" db="EMBL/GenBank/DDBJ databases">
        <authorList>
            <consortium name="DOE Joint Genome Institute"/>
            <person name="Kuo A."/>
            <person name="Kohler A."/>
            <person name="Costa M.D."/>
            <person name="Nagy L.G."/>
            <person name="Floudas D."/>
            <person name="Copeland A."/>
            <person name="Barry K.W."/>
            <person name="Cichocki N."/>
            <person name="Veneault-Fourrey C."/>
            <person name="LaButti K."/>
            <person name="Lindquist E.A."/>
            <person name="Lipzen A."/>
            <person name="Lundell T."/>
            <person name="Morin E."/>
            <person name="Murat C."/>
            <person name="Sun H."/>
            <person name="Tunlid A."/>
            <person name="Henrissat B."/>
            <person name="Grigoriev I.V."/>
            <person name="Hibbett D.S."/>
            <person name="Martin F."/>
            <person name="Nordberg H.P."/>
            <person name="Cantor M.N."/>
            <person name="Hua S.X."/>
        </authorList>
    </citation>
    <scope>NUCLEOTIDE SEQUENCE [LARGE SCALE GENOMIC DNA]</scope>
    <source>
        <strain evidence="1 2">441</strain>
    </source>
</reference>
<proteinExistence type="predicted"/>
<organism evidence="1 2">
    <name type="scientific">Pisolithus microcarpus 441</name>
    <dbReference type="NCBI Taxonomy" id="765257"/>
    <lineage>
        <taxon>Eukaryota</taxon>
        <taxon>Fungi</taxon>
        <taxon>Dikarya</taxon>
        <taxon>Basidiomycota</taxon>
        <taxon>Agaricomycotina</taxon>
        <taxon>Agaricomycetes</taxon>
        <taxon>Agaricomycetidae</taxon>
        <taxon>Boletales</taxon>
        <taxon>Sclerodermatineae</taxon>
        <taxon>Pisolithaceae</taxon>
        <taxon>Pisolithus</taxon>
    </lineage>
</organism>
<evidence type="ECO:0000313" key="2">
    <source>
        <dbReference type="Proteomes" id="UP000054018"/>
    </source>
</evidence>